<evidence type="ECO:0000256" key="1">
    <source>
        <dbReference type="ARBA" id="ARBA00004308"/>
    </source>
</evidence>
<dbReference type="SMART" id="SM00175">
    <property type="entry name" value="RAB"/>
    <property type="match status" value="1"/>
</dbReference>
<dbReference type="GeneID" id="14907325"/>
<evidence type="ECO:0000313" key="6">
    <source>
        <dbReference type="Proteomes" id="UP000008983"/>
    </source>
</evidence>
<gene>
    <name evidence="5" type="ORF">IMG5_116200</name>
</gene>
<dbReference type="FunFam" id="3.40.50.300:FF:000586">
    <property type="entry name" value="Rab family GTPase"/>
    <property type="match status" value="1"/>
</dbReference>
<protein>
    <recommendedName>
        <fullName evidence="7">Ras family protein</fullName>
    </recommendedName>
</protein>
<reference evidence="5 6" key="1">
    <citation type="submission" date="2011-07" db="EMBL/GenBank/DDBJ databases">
        <authorList>
            <person name="Coyne R."/>
            <person name="Brami D."/>
            <person name="Johnson J."/>
            <person name="Hostetler J."/>
            <person name="Hannick L."/>
            <person name="Clark T."/>
            <person name="Cassidy-Hanley D."/>
            <person name="Inman J."/>
        </authorList>
    </citation>
    <scope>NUCLEOTIDE SEQUENCE [LARGE SCALE GENOMIC DNA]</scope>
    <source>
        <strain evidence="5 6">G5</strain>
    </source>
</reference>
<dbReference type="Gene3D" id="3.40.50.300">
    <property type="entry name" value="P-loop containing nucleotide triphosphate hydrolases"/>
    <property type="match status" value="1"/>
</dbReference>
<dbReference type="STRING" id="857967.G0QUC2"/>
<evidence type="ECO:0000256" key="4">
    <source>
        <dbReference type="ARBA" id="ARBA00023136"/>
    </source>
</evidence>
<dbReference type="NCBIfam" id="TIGR00231">
    <property type="entry name" value="small_GTP"/>
    <property type="match status" value="1"/>
</dbReference>
<comment type="subcellular location">
    <subcellularLocation>
        <location evidence="1">Endomembrane system</location>
    </subcellularLocation>
</comment>
<evidence type="ECO:0008006" key="7">
    <source>
        <dbReference type="Google" id="ProtNLM"/>
    </source>
</evidence>
<evidence type="ECO:0000256" key="3">
    <source>
        <dbReference type="ARBA" id="ARBA00022741"/>
    </source>
</evidence>
<dbReference type="OrthoDB" id="9989112at2759"/>
<dbReference type="SMART" id="SM00176">
    <property type="entry name" value="RAN"/>
    <property type="match status" value="1"/>
</dbReference>
<dbReference type="SMART" id="SM00174">
    <property type="entry name" value="RHO"/>
    <property type="match status" value="1"/>
</dbReference>
<dbReference type="PRINTS" id="PR00449">
    <property type="entry name" value="RASTRNSFRMNG"/>
</dbReference>
<comment type="similarity">
    <text evidence="2">Belongs to the small GTPase superfamily. Rab family.</text>
</comment>
<dbReference type="PROSITE" id="PS51421">
    <property type="entry name" value="RAS"/>
    <property type="match status" value="1"/>
</dbReference>
<dbReference type="InParanoid" id="G0QUC2"/>
<dbReference type="GO" id="GO:0003924">
    <property type="term" value="F:GTPase activity"/>
    <property type="evidence" value="ECO:0007669"/>
    <property type="project" value="InterPro"/>
</dbReference>
<dbReference type="Pfam" id="PF00071">
    <property type="entry name" value="Ras"/>
    <property type="match status" value="1"/>
</dbReference>
<dbReference type="EMBL" id="GL983907">
    <property type="protein sequence ID" value="EGR31194.1"/>
    <property type="molecule type" value="Genomic_DNA"/>
</dbReference>
<dbReference type="AlphaFoldDB" id="G0QUC2"/>
<dbReference type="PROSITE" id="PS51419">
    <property type="entry name" value="RAB"/>
    <property type="match status" value="1"/>
</dbReference>
<dbReference type="SMART" id="SM00173">
    <property type="entry name" value="RAS"/>
    <property type="match status" value="1"/>
</dbReference>
<evidence type="ECO:0000313" key="5">
    <source>
        <dbReference type="EMBL" id="EGR31194.1"/>
    </source>
</evidence>
<sequence length="221" mass="25330">MNQYNYLFKFILIGNTCVGKSCLLSQFTEGRFKKEHDATIGVEFGSKNILVNDTVIKIQIWDTAGQESFKSITRSYYRGSIGSLLIFDITHKESFDSLQMWLNEVINNANKSLSFIVIGNKIDLIGKRQVTYEEAQQFAKENNFIYIETSALTGENVENAFKQIAEEILNKIQNKEIDPNNHNSGIKVGTKQKFNTQNQNYNENLTLEQDNQTNKKNQCQC</sequence>
<organism evidence="5 6">
    <name type="scientific">Ichthyophthirius multifiliis</name>
    <name type="common">White spot disease agent</name>
    <name type="synonym">Ich</name>
    <dbReference type="NCBI Taxonomy" id="5932"/>
    <lineage>
        <taxon>Eukaryota</taxon>
        <taxon>Sar</taxon>
        <taxon>Alveolata</taxon>
        <taxon>Ciliophora</taxon>
        <taxon>Intramacronucleata</taxon>
        <taxon>Oligohymenophorea</taxon>
        <taxon>Hymenostomatida</taxon>
        <taxon>Ophryoglenina</taxon>
        <taxon>Ichthyophthirius</taxon>
    </lineage>
</organism>
<dbReference type="OMA" id="HEEYALF"/>
<evidence type="ECO:0000256" key="2">
    <source>
        <dbReference type="ARBA" id="ARBA00006270"/>
    </source>
</evidence>
<dbReference type="GO" id="GO:0005525">
    <property type="term" value="F:GTP binding"/>
    <property type="evidence" value="ECO:0007669"/>
    <property type="project" value="InterPro"/>
</dbReference>
<dbReference type="PANTHER" id="PTHR47979">
    <property type="entry name" value="DRAB11-RELATED"/>
    <property type="match status" value="1"/>
</dbReference>
<dbReference type="InterPro" id="IPR001806">
    <property type="entry name" value="Small_GTPase"/>
</dbReference>
<dbReference type="CDD" id="cd00154">
    <property type="entry name" value="Rab"/>
    <property type="match status" value="1"/>
</dbReference>
<dbReference type="GO" id="GO:0012505">
    <property type="term" value="C:endomembrane system"/>
    <property type="evidence" value="ECO:0007669"/>
    <property type="project" value="UniProtKB-SubCell"/>
</dbReference>
<keyword evidence="3" id="KW-0547">Nucleotide-binding</keyword>
<proteinExistence type="inferred from homology"/>
<dbReference type="eggNOG" id="KOG0098">
    <property type="taxonomic scope" value="Eukaryota"/>
</dbReference>
<dbReference type="InterPro" id="IPR027417">
    <property type="entry name" value="P-loop_NTPase"/>
</dbReference>
<keyword evidence="4" id="KW-0472">Membrane</keyword>
<name>G0QUC2_ICHMU</name>
<accession>G0QUC2</accession>
<dbReference type="InterPro" id="IPR050209">
    <property type="entry name" value="Rab_GTPases_membrane_traffic"/>
</dbReference>
<dbReference type="InterPro" id="IPR005225">
    <property type="entry name" value="Small_GTP-bd"/>
</dbReference>
<dbReference type="RefSeq" id="XP_004034680.1">
    <property type="nucleotide sequence ID" value="XM_004034632.1"/>
</dbReference>
<keyword evidence="6" id="KW-1185">Reference proteome</keyword>
<dbReference type="SUPFAM" id="SSF52540">
    <property type="entry name" value="P-loop containing nucleoside triphosphate hydrolases"/>
    <property type="match status" value="1"/>
</dbReference>
<dbReference type="Proteomes" id="UP000008983">
    <property type="component" value="Unassembled WGS sequence"/>
</dbReference>
<dbReference type="PROSITE" id="PS51420">
    <property type="entry name" value="RHO"/>
    <property type="match status" value="1"/>
</dbReference>